<dbReference type="Gene3D" id="3.10.490.10">
    <property type="entry name" value="Gamma-glutamyl cyclotransferase-like"/>
    <property type="match status" value="1"/>
</dbReference>
<keyword evidence="2" id="KW-1185">Reference proteome</keyword>
<dbReference type="AlphaFoldDB" id="A0AAV9VM04"/>
<name>A0AAV9VM04_9PEZI</name>
<dbReference type="EMBL" id="JAVHNS010000001">
    <property type="protein sequence ID" value="KAK6363027.1"/>
    <property type="molecule type" value="Genomic_DNA"/>
</dbReference>
<evidence type="ECO:0008006" key="3">
    <source>
        <dbReference type="Google" id="ProtNLM"/>
    </source>
</evidence>
<evidence type="ECO:0000313" key="2">
    <source>
        <dbReference type="Proteomes" id="UP001373714"/>
    </source>
</evidence>
<comment type="caution">
    <text evidence="1">The sequence shown here is derived from an EMBL/GenBank/DDBJ whole genome shotgun (WGS) entry which is preliminary data.</text>
</comment>
<accession>A0AAV9VM04</accession>
<gene>
    <name evidence="1" type="ORF">TWF730_000476</name>
</gene>
<sequence>MASKALDDAVVIDVATKTASSDFEPILLFFYENLGTPSVLQRILRLPEEPTLDPVQIYGYKVKLWGPYPALAKNDSSDGGLPPVLGGCAYEVTEKSQLERLKTFKGKNFALEKVKIHDISPETGKPREREGATFVWSGLPGLLKDGSLK</sequence>
<protein>
    <recommendedName>
        <fullName evidence="3">Gamma-glutamylcyclotransferase AIG2-like domain-containing protein</fullName>
    </recommendedName>
</protein>
<reference evidence="1 2" key="1">
    <citation type="submission" date="2019-10" db="EMBL/GenBank/DDBJ databases">
        <authorList>
            <person name="Palmer J.M."/>
        </authorList>
    </citation>
    <scope>NUCLEOTIDE SEQUENCE [LARGE SCALE GENOMIC DNA]</scope>
    <source>
        <strain evidence="1 2">TWF730</strain>
    </source>
</reference>
<evidence type="ECO:0000313" key="1">
    <source>
        <dbReference type="EMBL" id="KAK6363027.1"/>
    </source>
</evidence>
<proteinExistence type="predicted"/>
<dbReference type="Proteomes" id="UP001373714">
    <property type="component" value="Unassembled WGS sequence"/>
</dbReference>
<organism evidence="1 2">
    <name type="scientific">Orbilia blumenaviensis</name>
    <dbReference type="NCBI Taxonomy" id="1796055"/>
    <lineage>
        <taxon>Eukaryota</taxon>
        <taxon>Fungi</taxon>
        <taxon>Dikarya</taxon>
        <taxon>Ascomycota</taxon>
        <taxon>Pezizomycotina</taxon>
        <taxon>Orbiliomycetes</taxon>
        <taxon>Orbiliales</taxon>
        <taxon>Orbiliaceae</taxon>
        <taxon>Orbilia</taxon>
    </lineage>
</organism>